<reference evidence="1 2" key="1">
    <citation type="submission" date="2013-08" db="EMBL/GenBank/DDBJ databases">
        <title>Genome sequencing of Cellulomonas bogoriensis 69B4.</title>
        <authorList>
            <person name="Chen F."/>
            <person name="Li Y."/>
            <person name="Wang G."/>
        </authorList>
    </citation>
    <scope>NUCLEOTIDE SEQUENCE [LARGE SCALE GENOMIC DNA]</scope>
    <source>
        <strain evidence="1 2">69B4</strain>
    </source>
</reference>
<sequence length="144" mass="16103">MSQHPPGDRHTHRVFCETEGWEVRTSARGRRGQDHVTFELSLPDGRVLLTRVSHPVDRTTYGRSISSHILRDQLDVTEDEFWACVQDGTLPARSREETPDRSLPAWLVQHLLDAGITAEAISAMDEHDAKATLGRIWSGGAPDP</sequence>
<dbReference type="EMBL" id="AXCZ01000031">
    <property type="protein sequence ID" value="KGM13646.1"/>
    <property type="molecule type" value="Genomic_DNA"/>
</dbReference>
<dbReference type="Proteomes" id="UP000054314">
    <property type="component" value="Unassembled WGS sequence"/>
</dbReference>
<dbReference type="RefSeq" id="WP_035058699.1">
    <property type="nucleotide sequence ID" value="NZ_AXCZ01000031.1"/>
</dbReference>
<keyword evidence="2" id="KW-1185">Reference proteome</keyword>
<comment type="caution">
    <text evidence="1">The sequence shown here is derived from an EMBL/GenBank/DDBJ whole genome shotgun (WGS) entry which is preliminary data.</text>
</comment>
<evidence type="ECO:0000313" key="2">
    <source>
        <dbReference type="Proteomes" id="UP000054314"/>
    </source>
</evidence>
<gene>
    <name evidence="1" type="ORF">N869_07450</name>
</gene>
<proteinExistence type="predicted"/>
<name>A0A0A0C0E3_9CELL</name>
<evidence type="ECO:0000313" key="1">
    <source>
        <dbReference type="EMBL" id="KGM13646.1"/>
    </source>
</evidence>
<organism evidence="1 2">
    <name type="scientific">Cellulomonas bogoriensis 69B4 = DSM 16987</name>
    <dbReference type="NCBI Taxonomy" id="1386082"/>
    <lineage>
        <taxon>Bacteria</taxon>
        <taxon>Bacillati</taxon>
        <taxon>Actinomycetota</taxon>
        <taxon>Actinomycetes</taxon>
        <taxon>Micrococcales</taxon>
        <taxon>Cellulomonadaceae</taxon>
        <taxon>Cellulomonas</taxon>
    </lineage>
</organism>
<protein>
    <submittedName>
        <fullName evidence="1">Cytotoxic translational repressor of toxin-antitoxin stability system</fullName>
    </submittedName>
</protein>
<accession>A0A0A0C0E3</accession>
<dbReference type="AlphaFoldDB" id="A0A0A0C0E3"/>